<keyword evidence="6" id="KW-0238">DNA-binding</keyword>
<dbReference type="Pfam" id="PF13361">
    <property type="entry name" value="UvrD_C"/>
    <property type="match status" value="1"/>
</dbReference>
<dbReference type="Gene3D" id="3.40.50.300">
    <property type="entry name" value="P-loop containing nucleotide triphosphate hydrolases"/>
    <property type="match status" value="2"/>
</dbReference>
<dbReference type="GO" id="GO:0000725">
    <property type="term" value="P:recombinational repair"/>
    <property type="evidence" value="ECO:0007669"/>
    <property type="project" value="TreeGrafter"/>
</dbReference>
<keyword evidence="3 11" id="KW-0378">Hydrolase</keyword>
<dbReference type="AlphaFoldDB" id="A0A8I0AF23"/>
<dbReference type="InterPro" id="IPR014016">
    <property type="entry name" value="UvrD-like_ATP-bd"/>
</dbReference>
<evidence type="ECO:0000313" key="15">
    <source>
        <dbReference type="Proteomes" id="UP000615234"/>
    </source>
</evidence>
<evidence type="ECO:0000256" key="2">
    <source>
        <dbReference type="ARBA" id="ARBA00022741"/>
    </source>
</evidence>
<dbReference type="PANTHER" id="PTHR11070">
    <property type="entry name" value="UVRD / RECB / PCRA DNA HELICASE FAMILY MEMBER"/>
    <property type="match status" value="1"/>
</dbReference>
<dbReference type="SMART" id="SM00487">
    <property type="entry name" value="DEXDc"/>
    <property type="match status" value="1"/>
</dbReference>
<evidence type="ECO:0000256" key="11">
    <source>
        <dbReference type="PROSITE-ProRule" id="PRU00560"/>
    </source>
</evidence>
<comment type="catalytic activity">
    <reaction evidence="8">
        <text>Couples ATP hydrolysis with the unwinding of duplex DNA by translocating in the 3'-5' direction.</text>
        <dbReference type="EC" id="5.6.2.4"/>
    </reaction>
</comment>
<evidence type="ECO:0000256" key="7">
    <source>
        <dbReference type="ARBA" id="ARBA00023235"/>
    </source>
</evidence>
<feature type="domain" description="UvrD-like helicase C-terminal" evidence="13">
    <location>
        <begin position="280"/>
        <end position="544"/>
    </location>
</feature>
<evidence type="ECO:0000256" key="6">
    <source>
        <dbReference type="ARBA" id="ARBA00023125"/>
    </source>
</evidence>
<dbReference type="GO" id="GO:0003677">
    <property type="term" value="F:DNA binding"/>
    <property type="evidence" value="ECO:0007669"/>
    <property type="project" value="UniProtKB-KW"/>
</dbReference>
<accession>A0A8I0AF23</accession>
<dbReference type="InterPro" id="IPR013986">
    <property type="entry name" value="DExx_box_DNA_helicase_dom_sf"/>
</dbReference>
<dbReference type="Proteomes" id="UP000615234">
    <property type="component" value="Unassembled WGS sequence"/>
</dbReference>
<dbReference type="EC" id="5.6.2.4" evidence="9"/>
<dbReference type="SUPFAM" id="SSF52540">
    <property type="entry name" value="P-loop containing nucleoside triphosphate hydrolases"/>
    <property type="match status" value="1"/>
</dbReference>
<dbReference type="GO" id="GO:0005829">
    <property type="term" value="C:cytosol"/>
    <property type="evidence" value="ECO:0007669"/>
    <property type="project" value="TreeGrafter"/>
</dbReference>
<dbReference type="GO" id="GO:0016787">
    <property type="term" value="F:hydrolase activity"/>
    <property type="evidence" value="ECO:0007669"/>
    <property type="project" value="UniProtKB-UniRule"/>
</dbReference>
<evidence type="ECO:0000256" key="5">
    <source>
        <dbReference type="ARBA" id="ARBA00022840"/>
    </source>
</evidence>
<feature type="binding site" evidence="11">
    <location>
        <begin position="26"/>
        <end position="33"/>
    </location>
    <ligand>
        <name>ATP</name>
        <dbReference type="ChEBI" id="CHEBI:30616"/>
    </ligand>
</feature>
<sequence length="672" mass="78424">MEEKQQFSKEQLEAIRHEKGPMLVLAGPGSGKTTVITHRVKYMLEHGRVNGSQILVITFTKAAAGEMKSRFEKIMGYSSGVTFGTFHSVFFMILRQAYGYNGSNIILESEKYQIIRSIIEKHNMEYNGQDDFAKNVIAEIGLVKSELTPIGQYHSMNMKPEDFRIAYREYEEVLRANNKIDFDDMLVFTYELLRDRPDIRRMWQQRFRYILIDEFQDINRIQYQTVKLLLGKEHNIFAVGDDDQSVYGFRGADTRIMLGFPDDFPDTRMVCLSINYRCSSAIVESAGRIIKNNKKRYQKEIRSAFEKSQCERVHVIEVEGMRQETDGIIQKIREMNQQGIPYLDIAILYRTNSEPSGLAMKLMQNNIPFRMKDNMPDLFSHFVVVNILDYIKAALGNRERALFLRIINRPNRYISRECLETDPVDLERMQEFYKDNHRIVQNLVTLETDFRRIAELKPYAAVNYIRKAVGYDEYLKEYASYRGIDPQEYMDIADEFQEMARGADSFIEWFNLLNEYRIKLKEQGKTAEHAKDAVVLATMHGAKGLEFDQVFIMNAVEGMTPHKKSVTDAELEEERRMFYVAVTRARYGLYIYVPKVVYGKTGQISRFVTEMVIDYDMLQVGNKIIHKRYGKGVITFVDDKKICVYFEKDQITKTLSIEYTIKNNLVTVSEDD</sequence>
<dbReference type="Gene3D" id="1.10.10.160">
    <property type="match status" value="1"/>
</dbReference>
<evidence type="ECO:0000256" key="10">
    <source>
        <dbReference type="ARBA" id="ARBA00048988"/>
    </source>
</evidence>
<evidence type="ECO:0000256" key="8">
    <source>
        <dbReference type="ARBA" id="ARBA00034617"/>
    </source>
</evidence>
<evidence type="ECO:0000256" key="9">
    <source>
        <dbReference type="ARBA" id="ARBA00034808"/>
    </source>
</evidence>
<dbReference type="Pfam" id="PF00580">
    <property type="entry name" value="UvrD-helicase"/>
    <property type="match status" value="1"/>
</dbReference>
<keyword evidence="2 11" id="KW-0547">Nucleotide-binding</keyword>
<protein>
    <recommendedName>
        <fullName evidence="9">DNA 3'-5' helicase</fullName>
        <ecNumber evidence="9">5.6.2.4</ecNumber>
    </recommendedName>
</protein>
<dbReference type="InterPro" id="IPR014017">
    <property type="entry name" value="DNA_helicase_UvrD-like_C"/>
</dbReference>
<keyword evidence="5 11" id="KW-0067">ATP-binding</keyword>
<dbReference type="InterPro" id="IPR014001">
    <property type="entry name" value="Helicase_ATP-bd"/>
</dbReference>
<evidence type="ECO:0000256" key="4">
    <source>
        <dbReference type="ARBA" id="ARBA00022806"/>
    </source>
</evidence>
<dbReference type="PROSITE" id="PS51217">
    <property type="entry name" value="UVRD_HELICASE_CTER"/>
    <property type="match status" value="1"/>
</dbReference>
<keyword evidence="4 11" id="KW-0347">Helicase</keyword>
<dbReference type="CDD" id="cd17932">
    <property type="entry name" value="DEXQc_UvrD"/>
    <property type="match status" value="1"/>
</dbReference>
<dbReference type="EMBL" id="JACOOX010000003">
    <property type="protein sequence ID" value="MBC5662698.1"/>
    <property type="molecule type" value="Genomic_DNA"/>
</dbReference>
<gene>
    <name evidence="14" type="ORF">H8S09_07300</name>
</gene>
<comment type="caution">
    <text evidence="14">The sequence shown here is derived from an EMBL/GenBank/DDBJ whole genome shotgun (WGS) entry which is preliminary data.</text>
</comment>
<organism evidence="14 15">
    <name type="scientific">Coprococcus hominis</name>
    <name type="common">ex Liu et al. 2022</name>
    <dbReference type="NCBI Taxonomy" id="2763039"/>
    <lineage>
        <taxon>Bacteria</taxon>
        <taxon>Bacillati</taxon>
        <taxon>Bacillota</taxon>
        <taxon>Clostridia</taxon>
        <taxon>Lachnospirales</taxon>
        <taxon>Lachnospiraceae</taxon>
        <taxon>Coprococcus</taxon>
    </lineage>
</organism>
<evidence type="ECO:0000313" key="14">
    <source>
        <dbReference type="EMBL" id="MBC5662698.1"/>
    </source>
</evidence>
<comment type="similarity">
    <text evidence="1">Belongs to the helicase family. UvrD subfamily.</text>
</comment>
<evidence type="ECO:0000259" key="12">
    <source>
        <dbReference type="PROSITE" id="PS51198"/>
    </source>
</evidence>
<dbReference type="GO" id="GO:0005524">
    <property type="term" value="F:ATP binding"/>
    <property type="evidence" value="ECO:0007669"/>
    <property type="project" value="UniProtKB-UniRule"/>
</dbReference>
<dbReference type="RefSeq" id="WP_117807722.1">
    <property type="nucleotide sequence ID" value="NZ_JACOOX010000003.1"/>
</dbReference>
<comment type="catalytic activity">
    <reaction evidence="10">
        <text>ATP + H2O = ADP + phosphate + H(+)</text>
        <dbReference type="Rhea" id="RHEA:13065"/>
        <dbReference type="ChEBI" id="CHEBI:15377"/>
        <dbReference type="ChEBI" id="CHEBI:15378"/>
        <dbReference type="ChEBI" id="CHEBI:30616"/>
        <dbReference type="ChEBI" id="CHEBI:43474"/>
        <dbReference type="ChEBI" id="CHEBI:456216"/>
        <dbReference type="EC" id="5.6.2.4"/>
    </reaction>
</comment>
<evidence type="ECO:0000256" key="1">
    <source>
        <dbReference type="ARBA" id="ARBA00009922"/>
    </source>
</evidence>
<dbReference type="InterPro" id="IPR000212">
    <property type="entry name" value="DNA_helicase_UvrD/REP"/>
</dbReference>
<dbReference type="PROSITE" id="PS51198">
    <property type="entry name" value="UVRD_HELICASE_ATP_BIND"/>
    <property type="match status" value="1"/>
</dbReference>
<proteinExistence type="inferred from homology"/>
<dbReference type="InterPro" id="IPR027417">
    <property type="entry name" value="P-loop_NTPase"/>
</dbReference>
<keyword evidence="15" id="KW-1185">Reference proteome</keyword>
<evidence type="ECO:0000256" key="3">
    <source>
        <dbReference type="ARBA" id="ARBA00022801"/>
    </source>
</evidence>
<reference evidence="14 15" key="1">
    <citation type="submission" date="2020-08" db="EMBL/GenBank/DDBJ databases">
        <title>Genome public.</title>
        <authorList>
            <person name="Liu C."/>
            <person name="Sun Q."/>
        </authorList>
    </citation>
    <scope>NUCLEOTIDE SEQUENCE [LARGE SCALE GENOMIC DNA]</scope>
    <source>
        <strain evidence="14 15">NSJ-10</strain>
    </source>
</reference>
<evidence type="ECO:0000259" key="13">
    <source>
        <dbReference type="PROSITE" id="PS51217"/>
    </source>
</evidence>
<feature type="domain" description="UvrD-like helicase ATP-binding" evidence="12">
    <location>
        <begin position="5"/>
        <end position="279"/>
    </location>
</feature>
<dbReference type="PANTHER" id="PTHR11070:SF2">
    <property type="entry name" value="ATP-DEPENDENT DNA HELICASE SRS2"/>
    <property type="match status" value="1"/>
</dbReference>
<dbReference type="GO" id="GO:0043138">
    <property type="term" value="F:3'-5' DNA helicase activity"/>
    <property type="evidence" value="ECO:0007669"/>
    <property type="project" value="UniProtKB-EC"/>
</dbReference>
<dbReference type="Gene3D" id="1.10.486.10">
    <property type="entry name" value="PCRA, domain 4"/>
    <property type="match status" value="1"/>
</dbReference>
<dbReference type="GO" id="GO:0033202">
    <property type="term" value="C:DNA helicase complex"/>
    <property type="evidence" value="ECO:0007669"/>
    <property type="project" value="TreeGrafter"/>
</dbReference>
<keyword evidence="7" id="KW-0413">Isomerase</keyword>
<name>A0A8I0AF23_9FIRM</name>